<dbReference type="SMART" id="SM00904">
    <property type="entry name" value="Flavokinase"/>
    <property type="match status" value="1"/>
</dbReference>
<dbReference type="InterPro" id="IPR023465">
    <property type="entry name" value="Riboflavin_kinase_dom_sf"/>
</dbReference>
<dbReference type="InterPro" id="IPR015865">
    <property type="entry name" value="Riboflavin_kinase_bac/euk"/>
</dbReference>
<evidence type="ECO:0000313" key="17">
    <source>
        <dbReference type="EMBL" id="KPL79443.1"/>
    </source>
</evidence>
<name>A0A0P6XVU5_9CHLR</name>
<evidence type="ECO:0000256" key="1">
    <source>
        <dbReference type="ARBA" id="ARBA00002121"/>
    </source>
</evidence>
<dbReference type="Gene3D" id="2.40.30.30">
    <property type="entry name" value="Riboflavin kinase-like"/>
    <property type="match status" value="1"/>
</dbReference>
<dbReference type="AlphaFoldDB" id="A0A0P6XVU5"/>
<evidence type="ECO:0000256" key="2">
    <source>
        <dbReference type="ARBA" id="ARBA00004726"/>
    </source>
</evidence>
<evidence type="ECO:0000256" key="4">
    <source>
        <dbReference type="ARBA" id="ARBA00022630"/>
    </source>
</evidence>
<dbReference type="PIRSF" id="PIRSF004491">
    <property type="entry name" value="FAD_Synth"/>
    <property type="match status" value="1"/>
</dbReference>
<evidence type="ECO:0000313" key="18">
    <source>
        <dbReference type="Proteomes" id="UP000050417"/>
    </source>
</evidence>
<evidence type="ECO:0000256" key="6">
    <source>
        <dbReference type="ARBA" id="ARBA00022679"/>
    </source>
</evidence>
<evidence type="ECO:0000256" key="11">
    <source>
        <dbReference type="ARBA" id="ARBA00022840"/>
    </source>
</evidence>
<keyword evidence="9 15" id="KW-0418">Kinase</keyword>
<dbReference type="UniPathway" id="UPA00276">
    <property type="reaction ID" value="UER00406"/>
</dbReference>
<dbReference type="SUPFAM" id="SSF82114">
    <property type="entry name" value="Riboflavin kinase-like"/>
    <property type="match status" value="1"/>
</dbReference>
<evidence type="ECO:0000256" key="8">
    <source>
        <dbReference type="ARBA" id="ARBA00022741"/>
    </source>
</evidence>
<comment type="pathway">
    <text evidence="3 15">Cofactor biosynthesis; FMN biosynthesis; FMN from riboflavin (ATP route): step 1/1.</text>
</comment>
<comment type="pathway">
    <text evidence="2 15">Cofactor biosynthesis; FAD biosynthesis; FAD from FMN: step 1/1.</text>
</comment>
<dbReference type="STRING" id="1134406.ADN00_02680"/>
<dbReference type="GO" id="GO:0003919">
    <property type="term" value="F:FMN adenylyltransferase activity"/>
    <property type="evidence" value="ECO:0007669"/>
    <property type="project" value="UniProtKB-UniRule"/>
</dbReference>
<keyword evidence="5 15" id="KW-0288">FMN</keyword>
<comment type="catalytic activity">
    <reaction evidence="13 15">
        <text>riboflavin + ATP = FMN + ADP + H(+)</text>
        <dbReference type="Rhea" id="RHEA:14357"/>
        <dbReference type="ChEBI" id="CHEBI:15378"/>
        <dbReference type="ChEBI" id="CHEBI:30616"/>
        <dbReference type="ChEBI" id="CHEBI:57986"/>
        <dbReference type="ChEBI" id="CHEBI:58210"/>
        <dbReference type="ChEBI" id="CHEBI:456216"/>
        <dbReference type="EC" id="2.7.1.26"/>
    </reaction>
</comment>
<keyword evidence="7 15" id="KW-0548">Nucleotidyltransferase</keyword>
<dbReference type="CDD" id="cd02064">
    <property type="entry name" value="FAD_synthetase_N"/>
    <property type="match status" value="1"/>
</dbReference>
<evidence type="ECO:0000256" key="14">
    <source>
        <dbReference type="ARBA" id="ARBA00049494"/>
    </source>
</evidence>
<dbReference type="EC" id="2.7.7.2" evidence="15"/>
<dbReference type="GO" id="GO:0009231">
    <property type="term" value="P:riboflavin biosynthetic process"/>
    <property type="evidence" value="ECO:0007669"/>
    <property type="project" value="InterPro"/>
</dbReference>
<sequence>MQHFYGLENIQYQHQHTWITIGSFDGVHLGHQTIIKDMVASAHQHQAKAVVITFHPHPAVVLRGLDKPYYLTMPEERAALMAELGVDAVVTLTFTRELAALSASDFMRNITEKLNPRELWVGSDFALGRNREGNVEQLKVIGQSLGFQTRVIQAVMKNGSEKISSSRIRQLLEQGEIEHASQLLGRWYSLESTVIRGDGRGRLLGFPTANLELPLERILPAPGVYATWAWLNGARHPSVTSVGFRPTFTDTPPIPRVEAFIFDFQQDIYGETLSLQFIRRLRFEEKFETVQALIDQMQQDSSQAREVLSHAQPTPDLPA</sequence>
<evidence type="ECO:0000256" key="12">
    <source>
        <dbReference type="ARBA" id="ARBA00023268"/>
    </source>
</evidence>
<dbReference type="NCBIfam" id="NF004160">
    <property type="entry name" value="PRK05627.1-3"/>
    <property type="match status" value="1"/>
</dbReference>
<dbReference type="GO" id="GO:0006747">
    <property type="term" value="P:FAD biosynthetic process"/>
    <property type="evidence" value="ECO:0007669"/>
    <property type="project" value="UniProtKB-UniRule"/>
</dbReference>
<evidence type="ECO:0000259" key="16">
    <source>
        <dbReference type="SMART" id="SM00904"/>
    </source>
</evidence>
<dbReference type="InterPro" id="IPR015864">
    <property type="entry name" value="FAD_synthase"/>
</dbReference>
<dbReference type="PANTHER" id="PTHR22749:SF6">
    <property type="entry name" value="RIBOFLAVIN KINASE"/>
    <property type="match status" value="1"/>
</dbReference>
<comment type="similarity">
    <text evidence="15">Belongs to the ribF family.</text>
</comment>
<keyword evidence="18" id="KW-1185">Reference proteome</keyword>
<dbReference type="InterPro" id="IPR014729">
    <property type="entry name" value="Rossmann-like_a/b/a_fold"/>
</dbReference>
<organism evidence="17 18">
    <name type="scientific">Ornatilinea apprima</name>
    <dbReference type="NCBI Taxonomy" id="1134406"/>
    <lineage>
        <taxon>Bacteria</taxon>
        <taxon>Bacillati</taxon>
        <taxon>Chloroflexota</taxon>
        <taxon>Anaerolineae</taxon>
        <taxon>Anaerolineales</taxon>
        <taxon>Anaerolineaceae</taxon>
        <taxon>Ornatilinea</taxon>
    </lineage>
</organism>
<dbReference type="GO" id="GO:0005524">
    <property type="term" value="F:ATP binding"/>
    <property type="evidence" value="ECO:0007669"/>
    <property type="project" value="UniProtKB-UniRule"/>
</dbReference>
<dbReference type="PANTHER" id="PTHR22749">
    <property type="entry name" value="RIBOFLAVIN KINASE/FMN ADENYLYLTRANSFERASE"/>
    <property type="match status" value="1"/>
</dbReference>
<accession>A0A0P6XVU5</accession>
<evidence type="ECO:0000256" key="7">
    <source>
        <dbReference type="ARBA" id="ARBA00022695"/>
    </source>
</evidence>
<dbReference type="NCBIfam" id="NF004162">
    <property type="entry name" value="PRK05627.1-5"/>
    <property type="match status" value="1"/>
</dbReference>
<evidence type="ECO:0000256" key="15">
    <source>
        <dbReference type="PIRNR" id="PIRNR004491"/>
    </source>
</evidence>
<evidence type="ECO:0000256" key="10">
    <source>
        <dbReference type="ARBA" id="ARBA00022827"/>
    </source>
</evidence>
<comment type="caution">
    <text evidence="17">The sequence shown here is derived from an EMBL/GenBank/DDBJ whole genome shotgun (WGS) entry which is preliminary data.</text>
</comment>
<dbReference type="InterPro" id="IPR023468">
    <property type="entry name" value="Riboflavin_kinase"/>
</dbReference>
<keyword evidence="11 15" id="KW-0067">ATP-binding</keyword>
<keyword evidence="10 15" id="KW-0274">FAD</keyword>
<dbReference type="EC" id="2.7.1.26" evidence="15"/>
<evidence type="ECO:0000256" key="13">
    <source>
        <dbReference type="ARBA" id="ARBA00047880"/>
    </source>
</evidence>
<keyword evidence="4 15" id="KW-0285">Flavoprotein</keyword>
<evidence type="ECO:0000256" key="9">
    <source>
        <dbReference type="ARBA" id="ARBA00022777"/>
    </source>
</evidence>
<dbReference type="Proteomes" id="UP000050417">
    <property type="component" value="Unassembled WGS sequence"/>
</dbReference>
<evidence type="ECO:0000256" key="3">
    <source>
        <dbReference type="ARBA" id="ARBA00005201"/>
    </source>
</evidence>
<dbReference type="Pfam" id="PF01687">
    <property type="entry name" value="Flavokinase"/>
    <property type="match status" value="1"/>
</dbReference>
<dbReference type="EMBL" id="LGCL01000012">
    <property type="protein sequence ID" value="KPL79443.1"/>
    <property type="molecule type" value="Genomic_DNA"/>
</dbReference>
<keyword evidence="6 15" id="KW-0808">Transferase</keyword>
<dbReference type="FunFam" id="3.40.50.620:FF:000021">
    <property type="entry name" value="Riboflavin biosynthesis protein"/>
    <property type="match status" value="1"/>
</dbReference>
<dbReference type="FunFam" id="2.40.30.30:FF:000003">
    <property type="entry name" value="Riboflavin biosynthesis protein"/>
    <property type="match status" value="1"/>
</dbReference>
<comment type="function">
    <text evidence="1">Catalyzes the phosphorylation of riboflavin to FMN followed by the adenylation of FMN to FAD.</text>
</comment>
<dbReference type="Pfam" id="PF06574">
    <property type="entry name" value="FAD_syn"/>
    <property type="match status" value="1"/>
</dbReference>
<protein>
    <recommendedName>
        <fullName evidence="15">Riboflavin biosynthesis protein</fullName>
    </recommendedName>
    <domain>
        <recommendedName>
            <fullName evidence="15">Riboflavin kinase</fullName>
            <ecNumber evidence="15">2.7.1.26</ecNumber>
        </recommendedName>
        <alternativeName>
            <fullName evidence="15">Flavokinase</fullName>
        </alternativeName>
    </domain>
    <domain>
        <recommendedName>
            <fullName evidence="15">FMN adenylyltransferase</fullName>
            <ecNumber evidence="15">2.7.7.2</ecNumber>
        </recommendedName>
        <alternativeName>
            <fullName evidence="15">FAD pyrophosphorylase</fullName>
        </alternativeName>
        <alternativeName>
            <fullName evidence="15">FAD synthase</fullName>
        </alternativeName>
    </domain>
</protein>
<reference evidence="17 18" key="1">
    <citation type="submission" date="2015-07" db="EMBL/GenBank/DDBJ databases">
        <title>Genome sequence of Ornatilinea apprima DSM 23815.</title>
        <authorList>
            <person name="Hemp J."/>
            <person name="Ward L.M."/>
            <person name="Pace L.A."/>
            <person name="Fischer W.W."/>
        </authorList>
    </citation>
    <scope>NUCLEOTIDE SEQUENCE [LARGE SCALE GENOMIC DNA]</scope>
    <source>
        <strain evidence="17 18">P3M-1</strain>
    </source>
</reference>
<proteinExistence type="inferred from homology"/>
<dbReference type="GO" id="GO:0009398">
    <property type="term" value="P:FMN biosynthetic process"/>
    <property type="evidence" value="ECO:0007669"/>
    <property type="project" value="UniProtKB-UniRule"/>
</dbReference>
<keyword evidence="8 15" id="KW-0547">Nucleotide-binding</keyword>
<dbReference type="SUPFAM" id="SSF52374">
    <property type="entry name" value="Nucleotidylyl transferase"/>
    <property type="match status" value="1"/>
</dbReference>
<comment type="catalytic activity">
    <reaction evidence="14 15">
        <text>FMN + ATP + H(+) = FAD + diphosphate</text>
        <dbReference type="Rhea" id="RHEA:17237"/>
        <dbReference type="ChEBI" id="CHEBI:15378"/>
        <dbReference type="ChEBI" id="CHEBI:30616"/>
        <dbReference type="ChEBI" id="CHEBI:33019"/>
        <dbReference type="ChEBI" id="CHEBI:57692"/>
        <dbReference type="ChEBI" id="CHEBI:58210"/>
        <dbReference type="EC" id="2.7.7.2"/>
    </reaction>
</comment>
<keyword evidence="12" id="KW-0511">Multifunctional enzyme</keyword>
<dbReference type="UniPathway" id="UPA00277">
    <property type="reaction ID" value="UER00407"/>
</dbReference>
<dbReference type="NCBIfam" id="TIGR00083">
    <property type="entry name" value="ribF"/>
    <property type="match status" value="1"/>
</dbReference>
<dbReference type="InterPro" id="IPR002606">
    <property type="entry name" value="Riboflavin_kinase_bac"/>
</dbReference>
<dbReference type="GO" id="GO:0008531">
    <property type="term" value="F:riboflavin kinase activity"/>
    <property type="evidence" value="ECO:0007669"/>
    <property type="project" value="UniProtKB-UniRule"/>
</dbReference>
<feature type="domain" description="Riboflavin kinase" evidence="16">
    <location>
        <begin position="183"/>
        <end position="309"/>
    </location>
</feature>
<dbReference type="PATRIC" id="fig|1134406.4.peg.2364"/>
<dbReference type="Gene3D" id="3.40.50.620">
    <property type="entry name" value="HUPs"/>
    <property type="match status" value="1"/>
</dbReference>
<evidence type="ECO:0000256" key="5">
    <source>
        <dbReference type="ARBA" id="ARBA00022643"/>
    </source>
</evidence>
<gene>
    <name evidence="17" type="ORF">ADN00_02680</name>
</gene>